<dbReference type="GO" id="GO:0015990">
    <property type="term" value="P:electron transport coupled proton transport"/>
    <property type="evidence" value="ECO:0007669"/>
    <property type="project" value="TreeGrafter"/>
</dbReference>
<feature type="transmembrane region" description="Helical" evidence="7">
    <location>
        <begin position="320"/>
        <end position="340"/>
    </location>
</feature>
<proteinExistence type="inferred from homology"/>
<feature type="transmembrane region" description="Helical" evidence="7">
    <location>
        <begin position="156"/>
        <end position="176"/>
    </location>
</feature>
<dbReference type="InterPro" id="IPR010227">
    <property type="entry name" value="NADH_Q_OxRdtase_chainM/4"/>
</dbReference>
<comment type="subcellular location">
    <subcellularLocation>
        <location evidence="1">Endomembrane system</location>
        <topology evidence="1">Multi-pass membrane protein</topology>
    </subcellularLocation>
    <subcellularLocation>
        <location evidence="6">Membrane</location>
        <topology evidence="6">Multi-pass membrane protein</topology>
    </subcellularLocation>
</comment>
<dbReference type="Proteomes" id="UP000321513">
    <property type="component" value="Unassembled WGS sequence"/>
</dbReference>
<feature type="transmembrane region" description="Helical" evidence="7">
    <location>
        <begin position="28"/>
        <end position="46"/>
    </location>
</feature>
<protein>
    <submittedName>
        <fullName evidence="9">NADH-quinone oxidoreductase subunit M</fullName>
    </submittedName>
</protein>
<dbReference type="PRINTS" id="PR01437">
    <property type="entry name" value="NUOXDRDTASE4"/>
</dbReference>
<feature type="transmembrane region" description="Helical" evidence="7">
    <location>
        <begin position="200"/>
        <end position="221"/>
    </location>
</feature>
<dbReference type="GO" id="GO:0012505">
    <property type="term" value="C:endomembrane system"/>
    <property type="evidence" value="ECO:0007669"/>
    <property type="project" value="UniProtKB-SubCell"/>
</dbReference>
<evidence type="ECO:0000313" key="9">
    <source>
        <dbReference type="EMBL" id="GEO09058.1"/>
    </source>
</evidence>
<dbReference type="GO" id="GO:0042773">
    <property type="term" value="P:ATP synthesis coupled electron transport"/>
    <property type="evidence" value="ECO:0007669"/>
    <property type="project" value="InterPro"/>
</dbReference>
<evidence type="ECO:0000256" key="4">
    <source>
        <dbReference type="ARBA" id="ARBA00022989"/>
    </source>
</evidence>
<keyword evidence="4 7" id="KW-1133">Transmembrane helix</keyword>
<feature type="transmembrane region" description="Helical" evidence="7">
    <location>
        <begin position="361"/>
        <end position="378"/>
    </location>
</feature>
<name>A0A512BAS5_9BACT</name>
<feature type="transmembrane region" description="Helical" evidence="7">
    <location>
        <begin position="293"/>
        <end position="314"/>
    </location>
</feature>
<organism evidence="9 10">
    <name type="scientific">Segetibacter aerophilus</name>
    <dbReference type="NCBI Taxonomy" id="670293"/>
    <lineage>
        <taxon>Bacteria</taxon>
        <taxon>Pseudomonadati</taxon>
        <taxon>Bacteroidota</taxon>
        <taxon>Chitinophagia</taxon>
        <taxon>Chitinophagales</taxon>
        <taxon>Chitinophagaceae</taxon>
        <taxon>Segetibacter</taxon>
    </lineage>
</organism>
<sequence length="477" mass="52903">MIPVLLIVIPLVTGLISFFLKEERSAKAFALLSSVATLAVSLISLFQSGDSLSTDASWLPMLGSRFLVSLDGMGKILTLLTAVSFPIIFAATYNNKYKNPNSFYGFMLLTQAGLMGVFCAMDLFLFYFFWELALIPAYFLCSKWGGEKRIAVTFKFFVYTFLGSLLMLVGILFVYFKTPDHSFAISSLHNLALTAGEENFIFWLFFIAFAIKMPVFPFHTWQPDTYEQAPTAVTMVLSGIMVKMGVFAVIRWLLPMFPAASVRMADFIMIFAVVGMIYASLIAIRQDDMKRLVAYSSIAHIGLMAATMFTGSAFGMQGVIFQMFAHGVNIIGLWIVIDVIEQQLGTRKFSELGGLAQKAPVLAIMFVIMSFANIALPLTNSFVGEFLMFNSVFNHSVVLGAVACISIILAAVYTLWMVQKVFYGEVTNEERITLNVPINTQLMLAILVAVVLFFGVYPQPMINLCAETVTKIIAQIK</sequence>
<feature type="transmembrane region" description="Helical" evidence="7">
    <location>
        <begin position="438"/>
        <end position="457"/>
    </location>
</feature>
<keyword evidence="10" id="KW-1185">Reference proteome</keyword>
<keyword evidence="5 7" id="KW-0472">Membrane</keyword>
<feature type="transmembrane region" description="Helical" evidence="7">
    <location>
        <begin position="398"/>
        <end position="418"/>
    </location>
</feature>
<dbReference type="InterPro" id="IPR003918">
    <property type="entry name" value="NADH_UbQ_OxRdtase"/>
</dbReference>
<evidence type="ECO:0000256" key="6">
    <source>
        <dbReference type="RuleBase" id="RU000320"/>
    </source>
</evidence>
<evidence type="ECO:0000256" key="3">
    <source>
        <dbReference type="ARBA" id="ARBA00022692"/>
    </source>
</evidence>
<dbReference type="GO" id="GO:0016020">
    <property type="term" value="C:membrane"/>
    <property type="evidence" value="ECO:0007669"/>
    <property type="project" value="UniProtKB-SubCell"/>
</dbReference>
<feature type="transmembrane region" description="Helical" evidence="7">
    <location>
        <begin position="233"/>
        <end position="254"/>
    </location>
</feature>
<feature type="transmembrane region" description="Helical" evidence="7">
    <location>
        <begin position="101"/>
        <end position="118"/>
    </location>
</feature>
<evidence type="ECO:0000256" key="5">
    <source>
        <dbReference type="ARBA" id="ARBA00023136"/>
    </source>
</evidence>
<dbReference type="NCBIfam" id="TIGR01972">
    <property type="entry name" value="NDH_I_M"/>
    <property type="match status" value="1"/>
</dbReference>
<evidence type="ECO:0000313" key="10">
    <source>
        <dbReference type="Proteomes" id="UP000321513"/>
    </source>
</evidence>
<dbReference type="OrthoDB" id="9811718at2"/>
<dbReference type="PANTHER" id="PTHR43507:SF1">
    <property type="entry name" value="NADH-UBIQUINONE OXIDOREDUCTASE CHAIN 4"/>
    <property type="match status" value="1"/>
</dbReference>
<comment type="caution">
    <text evidence="9">The sequence shown here is derived from an EMBL/GenBank/DDBJ whole genome shotgun (WGS) entry which is preliminary data.</text>
</comment>
<gene>
    <name evidence="9" type="primary">nuoM</name>
    <name evidence="9" type="ORF">SAE01_15540</name>
</gene>
<dbReference type="GO" id="GO:0003954">
    <property type="term" value="F:NADH dehydrogenase activity"/>
    <property type="evidence" value="ECO:0007669"/>
    <property type="project" value="TreeGrafter"/>
</dbReference>
<feature type="transmembrane region" description="Helical" evidence="7">
    <location>
        <begin position="6"/>
        <end position="21"/>
    </location>
</feature>
<feature type="transmembrane region" description="Helical" evidence="7">
    <location>
        <begin position="124"/>
        <end position="144"/>
    </location>
</feature>
<comment type="similarity">
    <text evidence="2">Belongs to the complex I subunit 4 family.</text>
</comment>
<keyword evidence="3 6" id="KW-0812">Transmembrane</keyword>
<dbReference type="RefSeq" id="WP_147203191.1">
    <property type="nucleotide sequence ID" value="NZ_BJYT01000005.1"/>
</dbReference>
<feature type="transmembrane region" description="Helical" evidence="7">
    <location>
        <begin position="260"/>
        <end position="281"/>
    </location>
</feature>
<feature type="domain" description="NADH:quinone oxidoreductase/Mrp antiporter transmembrane" evidence="8">
    <location>
        <begin position="120"/>
        <end position="407"/>
    </location>
</feature>
<dbReference type="InterPro" id="IPR001750">
    <property type="entry name" value="ND/Mrp_TM"/>
</dbReference>
<dbReference type="PANTHER" id="PTHR43507">
    <property type="entry name" value="NADH-UBIQUINONE OXIDOREDUCTASE CHAIN 4"/>
    <property type="match status" value="1"/>
</dbReference>
<accession>A0A512BAS5</accession>
<dbReference type="EMBL" id="BJYT01000005">
    <property type="protein sequence ID" value="GEO09058.1"/>
    <property type="molecule type" value="Genomic_DNA"/>
</dbReference>
<reference evidence="9 10" key="1">
    <citation type="submission" date="2019-07" db="EMBL/GenBank/DDBJ databases">
        <title>Whole genome shotgun sequence of Segetibacter aerophilus NBRC 106135.</title>
        <authorList>
            <person name="Hosoyama A."/>
            <person name="Uohara A."/>
            <person name="Ohji S."/>
            <person name="Ichikawa N."/>
        </authorList>
    </citation>
    <scope>NUCLEOTIDE SEQUENCE [LARGE SCALE GENOMIC DNA]</scope>
    <source>
        <strain evidence="9 10">NBRC 106135</strain>
    </source>
</reference>
<evidence type="ECO:0000256" key="2">
    <source>
        <dbReference type="ARBA" id="ARBA00009025"/>
    </source>
</evidence>
<evidence type="ECO:0000259" key="8">
    <source>
        <dbReference type="Pfam" id="PF00361"/>
    </source>
</evidence>
<feature type="transmembrane region" description="Helical" evidence="7">
    <location>
        <begin position="66"/>
        <end position="89"/>
    </location>
</feature>
<dbReference type="AlphaFoldDB" id="A0A512BAS5"/>
<evidence type="ECO:0000256" key="7">
    <source>
        <dbReference type="SAM" id="Phobius"/>
    </source>
</evidence>
<dbReference type="GO" id="GO:0048039">
    <property type="term" value="F:ubiquinone binding"/>
    <property type="evidence" value="ECO:0007669"/>
    <property type="project" value="TreeGrafter"/>
</dbReference>
<dbReference type="Pfam" id="PF00361">
    <property type="entry name" value="Proton_antipo_M"/>
    <property type="match status" value="1"/>
</dbReference>
<dbReference type="GO" id="GO:0008137">
    <property type="term" value="F:NADH dehydrogenase (ubiquinone) activity"/>
    <property type="evidence" value="ECO:0007669"/>
    <property type="project" value="InterPro"/>
</dbReference>
<evidence type="ECO:0000256" key="1">
    <source>
        <dbReference type="ARBA" id="ARBA00004127"/>
    </source>
</evidence>